<evidence type="ECO:0000256" key="1">
    <source>
        <dbReference type="SAM" id="MobiDB-lite"/>
    </source>
</evidence>
<sequence>MSSNNMVANSEPSDQGSPQDHMRRPVVLAIRARTESGSRHYRLLEPSAFEVEYIHNDIIRGVKDSLLKTLGGRLWMECVQEHTEDIIDIFNKIEALLGDIRFTRPQNGSDLMGWPAARLGSPRAGPVEICPGPVRPYSHGRARPNILSPRTGLARPDCQLGLGWSGPPALFYLN</sequence>
<accession>A0A2P5D5N1</accession>
<feature type="region of interest" description="Disordered" evidence="1">
    <location>
        <begin position="1"/>
        <end position="23"/>
    </location>
</feature>
<evidence type="ECO:0000313" key="2">
    <source>
        <dbReference type="EMBL" id="PON68528.1"/>
    </source>
</evidence>
<organism evidence="2 3">
    <name type="scientific">Parasponia andersonii</name>
    <name type="common">Sponia andersonii</name>
    <dbReference type="NCBI Taxonomy" id="3476"/>
    <lineage>
        <taxon>Eukaryota</taxon>
        <taxon>Viridiplantae</taxon>
        <taxon>Streptophyta</taxon>
        <taxon>Embryophyta</taxon>
        <taxon>Tracheophyta</taxon>
        <taxon>Spermatophyta</taxon>
        <taxon>Magnoliopsida</taxon>
        <taxon>eudicotyledons</taxon>
        <taxon>Gunneridae</taxon>
        <taxon>Pentapetalae</taxon>
        <taxon>rosids</taxon>
        <taxon>fabids</taxon>
        <taxon>Rosales</taxon>
        <taxon>Cannabaceae</taxon>
        <taxon>Parasponia</taxon>
    </lineage>
</organism>
<feature type="compositionally biased region" description="Polar residues" evidence="1">
    <location>
        <begin position="1"/>
        <end position="18"/>
    </location>
</feature>
<keyword evidence="3" id="KW-1185">Reference proteome</keyword>
<dbReference type="Proteomes" id="UP000237105">
    <property type="component" value="Unassembled WGS sequence"/>
</dbReference>
<dbReference type="EMBL" id="JXTB01000062">
    <property type="protein sequence ID" value="PON68528.1"/>
    <property type="molecule type" value="Genomic_DNA"/>
</dbReference>
<gene>
    <name evidence="2" type="ORF">PanWU01x14_094990</name>
</gene>
<dbReference type="AlphaFoldDB" id="A0A2P5D5N1"/>
<name>A0A2P5D5N1_PARAD</name>
<proteinExistence type="predicted"/>
<comment type="caution">
    <text evidence="2">The sequence shown here is derived from an EMBL/GenBank/DDBJ whole genome shotgun (WGS) entry which is preliminary data.</text>
</comment>
<reference evidence="3" key="1">
    <citation type="submission" date="2016-06" db="EMBL/GenBank/DDBJ databases">
        <title>Parallel loss of symbiosis genes in relatives of nitrogen-fixing non-legume Parasponia.</title>
        <authorList>
            <person name="Van Velzen R."/>
            <person name="Holmer R."/>
            <person name="Bu F."/>
            <person name="Rutten L."/>
            <person name="Van Zeijl A."/>
            <person name="Liu W."/>
            <person name="Santuari L."/>
            <person name="Cao Q."/>
            <person name="Sharma T."/>
            <person name="Shen D."/>
            <person name="Roswanjaya Y."/>
            <person name="Wardhani T."/>
            <person name="Kalhor M.S."/>
            <person name="Jansen J."/>
            <person name="Van den Hoogen J."/>
            <person name="Gungor B."/>
            <person name="Hartog M."/>
            <person name="Hontelez J."/>
            <person name="Verver J."/>
            <person name="Yang W.-C."/>
            <person name="Schijlen E."/>
            <person name="Repin R."/>
            <person name="Schilthuizen M."/>
            <person name="Schranz E."/>
            <person name="Heidstra R."/>
            <person name="Miyata K."/>
            <person name="Fedorova E."/>
            <person name="Kohlen W."/>
            <person name="Bisseling T."/>
            <person name="Smit S."/>
            <person name="Geurts R."/>
        </authorList>
    </citation>
    <scope>NUCLEOTIDE SEQUENCE [LARGE SCALE GENOMIC DNA]</scope>
    <source>
        <strain evidence="3">cv. WU1-14</strain>
    </source>
</reference>
<evidence type="ECO:0000313" key="3">
    <source>
        <dbReference type="Proteomes" id="UP000237105"/>
    </source>
</evidence>
<protein>
    <submittedName>
        <fullName evidence="2">Uncharacterized protein</fullName>
    </submittedName>
</protein>